<feature type="coiled-coil region" evidence="1">
    <location>
        <begin position="195"/>
        <end position="245"/>
    </location>
</feature>
<feature type="domain" description="DUF4349" evidence="5">
    <location>
        <begin position="96"/>
        <end position="314"/>
    </location>
</feature>
<dbReference type="Pfam" id="PF14257">
    <property type="entry name" value="DUF4349"/>
    <property type="match status" value="1"/>
</dbReference>
<feature type="transmembrane region" description="Helical" evidence="3">
    <location>
        <begin position="293"/>
        <end position="322"/>
    </location>
</feature>
<keyword evidence="3" id="KW-1133">Transmembrane helix</keyword>
<keyword evidence="7" id="KW-1185">Reference proteome</keyword>
<evidence type="ECO:0000256" key="2">
    <source>
        <dbReference type="SAM" id="MobiDB-lite"/>
    </source>
</evidence>
<feature type="chain" id="PRO_5038946954" evidence="4">
    <location>
        <begin position="36"/>
        <end position="355"/>
    </location>
</feature>
<feature type="signal peptide" evidence="4">
    <location>
        <begin position="1"/>
        <end position="35"/>
    </location>
</feature>
<keyword evidence="3" id="KW-0812">Transmembrane</keyword>
<proteinExistence type="predicted"/>
<dbReference type="PROSITE" id="PS51257">
    <property type="entry name" value="PROKAR_LIPOPROTEIN"/>
    <property type="match status" value="1"/>
</dbReference>
<dbReference type="AlphaFoldDB" id="A0A498CLX9"/>
<dbReference type="Proteomes" id="UP000276301">
    <property type="component" value="Unassembled WGS sequence"/>
</dbReference>
<keyword evidence="1" id="KW-0175">Coiled coil</keyword>
<keyword evidence="3" id="KW-0472">Membrane</keyword>
<evidence type="ECO:0000256" key="4">
    <source>
        <dbReference type="SAM" id="SignalP"/>
    </source>
</evidence>
<feature type="compositionally biased region" description="Low complexity" evidence="2">
    <location>
        <begin position="335"/>
        <end position="347"/>
    </location>
</feature>
<comment type="caution">
    <text evidence="6">The sequence shown here is derived from an EMBL/GenBank/DDBJ whole genome shotgun (WGS) entry which is preliminary data.</text>
</comment>
<evidence type="ECO:0000256" key="1">
    <source>
        <dbReference type="SAM" id="Coils"/>
    </source>
</evidence>
<evidence type="ECO:0000313" key="7">
    <source>
        <dbReference type="Proteomes" id="UP000276301"/>
    </source>
</evidence>
<feature type="region of interest" description="Disordered" evidence="2">
    <location>
        <begin position="327"/>
        <end position="355"/>
    </location>
</feature>
<dbReference type="InterPro" id="IPR025645">
    <property type="entry name" value="DUF4349"/>
</dbReference>
<protein>
    <submittedName>
        <fullName evidence="6">DUF4349 domain-containing protein</fullName>
    </submittedName>
</protein>
<organism evidence="6 7">
    <name type="scientific">Anaerotruncus massiliensis</name>
    <name type="common">ex Liu et al. 2021</name>
    <dbReference type="NCBI Taxonomy" id="2321404"/>
    <lineage>
        <taxon>Bacteria</taxon>
        <taxon>Bacillati</taxon>
        <taxon>Bacillota</taxon>
        <taxon>Clostridia</taxon>
        <taxon>Eubacteriales</taxon>
        <taxon>Oscillospiraceae</taxon>
        <taxon>Anaerotruncus</taxon>
    </lineage>
</organism>
<keyword evidence="4" id="KW-0732">Signal</keyword>
<evidence type="ECO:0000313" key="6">
    <source>
        <dbReference type="EMBL" id="RLL08729.1"/>
    </source>
</evidence>
<evidence type="ECO:0000259" key="5">
    <source>
        <dbReference type="Pfam" id="PF14257"/>
    </source>
</evidence>
<reference evidence="6 7" key="1">
    <citation type="submission" date="2018-10" db="EMBL/GenBank/DDBJ databases">
        <title>Anaerotruncus faecis sp. nov., isolated from human feces.</title>
        <authorList>
            <person name="Wang Y.-J."/>
        </authorList>
    </citation>
    <scope>NUCLEOTIDE SEQUENCE [LARGE SCALE GENOMIC DNA]</scope>
    <source>
        <strain evidence="6 7">22A2-44</strain>
    </source>
</reference>
<name>A0A498CLX9_9FIRM</name>
<gene>
    <name evidence="6" type="ORF">D4A47_11575</name>
</gene>
<dbReference type="EMBL" id="RCHT01000028">
    <property type="protein sequence ID" value="RLL08729.1"/>
    <property type="molecule type" value="Genomic_DNA"/>
</dbReference>
<accession>A0A498CLX9</accession>
<evidence type="ECO:0000256" key="3">
    <source>
        <dbReference type="SAM" id="Phobius"/>
    </source>
</evidence>
<sequence>MMNWEVKKMKRSHWVPLFAVLAALSLLLSACGASSYPKTAAATPSPAMADSAAYGGYAEDAAADMGGFQMQSLAAEAPAEAPEPSAQVSDEALADRKIVKHSYLSLETMEFERALAQISELVSGAGGYVESQSVDGRSLSYRGSYYERSASVTARVPAEKLDEVVAGVGGLCNIVSRSENMDDITDSYFDAQARLDSLRQQEASLLEILSKAEKLEDVVQLQTALSDVRYQIESLTAQLKRMDSQVTYSYLNMDLREVVEYQETAAKPKTFGEKLSAAATRAGNHLVASVQGLLLFVVEVGPLLILWAVIILAILLAVRAILRAAKKRRGKRAPKQPAAPAAQGSPAPENEKPQE</sequence>